<keyword evidence="2" id="KW-1185">Reference proteome</keyword>
<evidence type="ECO:0000313" key="1">
    <source>
        <dbReference type="EMBL" id="RXW13438.1"/>
    </source>
</evidence>
<gene>
    <name evidence="1" type="ORF">EST38_g12419</name>
</gene>
<dbReference type="AlphaFoldDB" id="A0A4V1Q208"/>
<evidence type="ECO:0000313" key="2">
    <source>
        <dbReference type="Proteomes" id="UP000290288"/>
    </source>
</evidence>
<reference evidence="1 2" key="1">
    <citation type="submission" date="2019-01" db="EMBL/GenBank/DDBJ databases">
        <title>Draft genome sequence of Psathyrella aberdarensis IHI B618.</title>
        <authorList>
            <person name="Buettner E."/>
            <person name="Kellner H."/>
        </authorList>
    </citation>
    <scope>NUCLEOTIDE SEQUENCE [LARGE SCALE GENOMIC DNA]</scope>
    <source>
        <strain evidence="1 2">IHI B618</strain>
    </source>
</reference>
<proteinExistence type="predicted"/>
<protein>
    <submittedName>
        <fullName evidence="1">Uncharacterized protein</fullName>
    </submittedName>
</protein>
<dbReference type="Proteomes" id="UP000290288">
    <property type="component" value="Unassembled WGS sequence"/>
</dbReference>
<accession>A0A4V1Q208</accession>
<dbReference type="EMBL" id="SDEE01000917">
    <property type="protein sequence ID" value="RXW13438.1"/>
    <property type="molecule type" value="Genomic_DNA"/>
</dbReference>
<comment type="caution">
    <text evidence="1">The sequence shown here is derived from an EMBL/GenBank/DDBJ whole genome shotgun (WGS) entry which is preliminary data.</text>
</comment>
<organism evidence="1 2">
    <name type="scientific">Candolleomyces aberdarensis</name>
    <dbReference type="NCBI Taxonomy" id="2316362"/>
    <lineage>
        <taxon>Eukaryota</taxon>
        <taxon>Fungi</taxon>
        <taxon>Dikarya</taxon>
        <taxon>Basidiomycota</taxon>
        <taxon>Agaricomycotina</taxon>
        <taxon>Agaricomycetes</taxon>
        <taxon>Agaricomycetidae</taxon>
        <taxon>Agaricales</taxon>
        <taxon>Agaricineae</taxon>
        <taxon>Psathyrellaceae</taxon>
        <taxon>Candolleomyces</taxon>
    </lineage>
</organism>
<name>A0A4V1Q208_9AGAR</name>
<sequence>MTSNFNNAQNFQIDNYQFVNVNPSADPLSSESGSVLWLSVSIDPYHVMQSFRLKSQQVRFTTPGSAAML</sequence>